<dbReference type="InterPro" id="IPR017937">
    <property type="entry name" value="Thioredoxin_CS"/>
</dbReference>
<dbReference type="InterPro" id="IPR013740">
    <property type="entry name" value="Redoxin"/>
</dbReference>
<keyword evidence="7" id="KW-1185">Reference proteome</keyword>
<accession>A0AA41WEP1</accession>
<dbReference type="Proteomes" id="UP001165306">
    <property type="component" value="Unassembled WGS sequence"/>
</dbReference>
<keyword evidence="2" id="KW-0201">Cytochrome c-type biogenesis</keyword>
<dbReference type="PROSITE" id="PS51352">
    <property type="entry name" value="THIOREDOXIN_2"/>
    <property type="match status" value="1"/>
</dbReference>
<evidence type="ECO:0000256" key="3">
    <source>
        <dbReference type="ARBA" id="ARBA00023284"/>
    </source>
</evidence>
<gene>
    <name evidence="6" type="ORF">NET02_08585</name>
</gene>
<evidence type="ECO:0000256" key="2">
    <source>
        <dbReference type="ARBA" id="ARBA00022748"/>
    </source>
</evidence>
<sequence length="199" mass="22213">MHAEHEQSTTRPAGRHRPIGLILLLNAALAATLVSGLYLLRWYLDRGETSLPEPAGQAIGTGVPAPDFTLPGLGGGEVRLSDYRGQVVLVNFWATWCGPCRAEMPEIEHVYRAYRNAGFVAIGVNQLEPEPEVRSFVDEYQLTWIFALDQDGAVSQRWSVFGIPQSYLIDREGKIVKSWLGPLSRQELEQELQRLGLRS</sequence>
<comment type="subcellular location">
    <subcellularLocation>
        <location evidence="1">Cell envelope</location>
    </subcellularLocation>
</comment>
<dbReference type="InterPro" id="IPR036249">
    <property type="entry name" value="Thioredoxin-like_sf"/>
</dbReference>
<dbReference type="PANTHER" id="PTHR42852:SF13">
    <property type="entry name" value="PROTEIN DIPZ"/>
    <property type="match status" value="1"/>
</dbReference>
<evidence type="ECO:0000256" key="1">
    <source>
        <dbReference type="ARBA" id="ARBA00004196"/>
    </source>
</evidence>
<name>A0AA41WEP1_9BACT</name>
<evidence type="ECO:0000256" key="4">
    <source>
        <dbReference type="SAM" id="Phobius"/>
    </source>
</evidence>
<dbReference type="EMBL" id="JAMSLR010000005">
    <property type="protein sequence ID" value="MCM8749199.1"/>
    <property type="molecule type" value="Genomic_DNA"/>
</dbReference>
<protein>
    <submittedName>
        <fullName evidence="6">TlpA family protein disulfide reductase</fullName>
    </submittedName>
</protein>
<dbReference type="PANTHER" id="PTHR42852">
    <property type="entry name" value="THIOL:DISULFIDE INTERCHANGE PROTEIN DSBE"/>
    <property type="match status" value="1"/>
</dbReference>
<dbReference type="AlphaFoldDB" id="A0AA41WEP1"/>
<dbReference type="Pfam" id="PF08534">
    <property type="entry name" value="Redoxin"/>
    <property type="match status" value="1"/>
</dbReference>
<dbReference type="RefSeq" id="WP_284056981.1">
    <property type="nucleotide sequence ID" value="NZ_JAMSLR010000005.1"/>
</dbReference>
<dbReference type="SUPFAM" id="SSF52833">
    <property type="entry name" value="Thioredoxin-like"/>
    <property type="match status" value="1"/>
</dbReference>
<evidence type="ECO:0000259" key="5">
    <source>
        <dbReference type="PROSITE" id="PS51352"/>
    </source>
</evidence>
<dbReference type="GO" id="GO:0030313">
    <property type="term" value="C:cell envelope"/>
    <property type="evidence" value="ECO:0007669"/>
    <property type="project" value="UniProtKB-SubCell"/>
</dbReference>
<evidence type="ECO:0000313" key="6">
    <source>
        <dbReference type="EMBL" id="MCM8749199.1"/>
    </source>
</evidence>
<dbReference type="GO" id="GO:0017004">
    <property type="term" value="P:cytochrome complex assembly"/>
    <property type="evidence" value="ECO:0007669"/>
    <property type="project" value="UniProtKB-KW"/>
</dbReference>
<dbReference type="GO" id="GO:0016491">
    <property type="term" value="F:oxidoreductase activity"/>
    <property type="evidence" value="ECO:0007669"/>
    <property type="project" value="InterPro"/>
</dbReference>
<comment type="caution">
    <text evidence="6">The sequence shown here is derived from an EMBL/GenBank/DDBJ whole genome shotgun (WGS) entry which is preliminary data.</text>
</comment>
<dbReference type="Gene3D" id="3.40.30.10">
    <property type="entry name" value="Glutaredoxin"/>
    <property type="match status" value="1"/>
</dbReference>
<keyword evidence="4" id="KW-0812">Transmembrane</keyword>
<reference evidence="6" key="1">
    <citation type="submission" date="2022-06" db="EMBL/GenBank/DDBJ databases">
        <title>CFH 74404 Thermomicrobiaceae sp.</title>
        <authorList>
            <person name="Ming H."/>
            <person name="Li W.-J."/>
            <person name="Zhao Z."/>
        </authorList>
    </citation>
    <scope>NUCLEOTIDE SEQUENCE</scope>
    <source>
        <strain evidence="6">CFH 74404</strain>
    </source>
</reference>
<dbReference type="InterPro" id="IPR013766">
    <property type="entry name" value="Thioredoxin_domain"/>
</dbReference>
<keyword evidence="4" id="KW-1133">Transmembrane helix</keyword>
<evidence type="ECO:0000313" key="7">
    <source>
        <dbReference type="Proteomes" id="UP001165306"/>
    </source>
</evidence>
<dbReference type="PROSITE" id="PS00194">
    <property type="entry name" value="THIOREDOXIN_1"/>
    <property type="match status" value="1"/>
</dbReference>
<keyword evidence="3" id="KW-0676">Redox-active center</keyword>
<feature type="transmembrane region" description="Helical" evidence="4">
    <location>
        <begin position="21"/>
        <end position="44"/>
    </location>
</feature>
<dbReference type="CDD" id="cd02966">
    <property type="entry name" value="TlpA_like_family"/>
    <property type="match status" value="1"/>
</dbReference>
<keyword evidence="4" id="KW-0472">Membrane</keyword>
<dbReference type="InterPro" id="IPR050553">
    <property type="entry name" value="Thioredoxin_ResA/DsbE_sf"/>
</dbReference>
<organism evidence="6 7">
    <name type="scientific">Thermalbibacter longus</name>
    <dbReference type="NCBI Taxonomy" id="2951981"/>
    <lineage>
        <taxon>Bacteria</taxon>
        <taxon>Pseudomonadati</taxon>
        <taxon>Thermomicrobiota</taxon>
        <taxon>Thermomicrobia</taxon>
        <taxon>Thermomicrobiales</taxon>
        <taxon>Thermomicrobiaceae</taxon>
        <taxon>Thermalbibacter</taxon>
    </lineage>
</organism>
<proteinExistence type="predicted"/>
<feature type="domain" description="Thioredoxin" evidence="5">
    <location>
        <begin position="59"/>
        <end position="197"/>
    </location>
</feature>